<dbReference type="PROSITE" id="PS50853">
    <property type="entry name" value="FN3"/>
    <property type="match status" value="1"/>
</dbReference>
<dbReference type="Gene3D" id="2.60.120.200">
    <property type="match status" value="1"/>
</dbReference>
<dbReference type="SMART" id="SM00060">
    <property type="entry name" value="FN3"/>
    <property type="match status" value="1"/>
</dbReference>
<name>A0A3B7MLG4_9BACT</name>
<dbReference type="OrthoDB" id="222550at2"/>
<dbReference type="Pfam" id="PF05426">
    <property type="entry name" value="Alginate_lyase"/>
    <property type="match status" value="1"/>
</dbReference>
<dbReference type="CDD" id="cd00063">
    <property type="entry name" value="FN3"/>
    <property type="match status" value="1"/>
</dbReference>
<sequence>MTKQSLAMNQTKAILFLLLLFYSVTTTAQTFVHPGGLHTQADLDRMKTQVAAGAHPWIDSWNALTVHPKAQNTYTPAAQANMGVSRQRASADAVAAYLNALRWYISGDTSYAACSRKILNAWAYAVNQVPSGQDIPGLMGIAVYEFAVAAEILRLYPNWSSADFNRFKNMMTTYLYPNCHDFLTRHNNTCITHYWANWDLCNITAILSMGVLCDDAAKFNEAITYLKSGAGNGNITKTIPFIHPGGLGQWQETGRDQEHALLGVGMLASICQIAWNQGLDLYGYDDNRLLKGAEYTAKYNLWKDVPYTTYNNCDNVQNYWASEQYAFWGRGRLQRPIWEMIYNHYVVRKGLSAPNVKAMAAVNRPEGFVHDDNLGFGTLCYTLTAAASPYPSSPAPAAPGGLGATASVGKVWLRWLPVATANGYNVLRSTTSSGPYTTIATYRGTYPLYEDTSVTNGTTYYYAVSAINQAGTSNHSAQASATPTAAGALPAGWVHQDIGTVATAGNTGYANVNKGTFIVKGSGAGIGGAADGLSYAYRSITGDVTITARLAAATWNGGGSQKTGIMIRGSLAADAIACSMTTGDGGVREARFGSRSAAGGAMNFQTGNAYTRAPTWFRLKKAGNTVTAYQSTDGQTWFTVGTPVTVPMSGTCYVGLVVASNNANLNTTTFDNISVTGNSNKQKNKVSMLTPK</sequence>
<dbReference type="GO" id="GO:0042597">
    <property type="term" value="C:periplasmic space"/>
    <property type="evidence" value="ECO:0007669"/>
    <property type="project" value="InterPro"/>
</dbReference>
<evidence type="ECO:0000313" key="5">
    <source>
        <dbReference type="EMBL" id="AXY74139.1"/>
    </source>
</evidence>
<organism evidence="5 6">
    <name type="scientific">Paraflavitalea soli</name>
    <dbReference type="NCBI Taxonomy" id="2315862"/>
    <lineage>
        <taxon>Bacteria</taxon>
        <taxon>Pseudomonadati</taxon>
        <taxon>Bacteroidota</taxon>
        <taxon>Chitinophagia</taxon>
        <taxon>Chitinophagales</taxon>
        <taxon>Chitinophagaceae</taxon>
        <taxon>Paraflavitalea</taxon>
    </lineage>
</organism>
<feature type="domain" description="Fibronectin type-III" evidence="4">
    <location>
        <begin position="395"/>
        <end position="487"/>
    </location>
</feature>
<dbReference type="Gene3D" id="2.60.40.10">
    <property type="entry name" value="Immunoglobulins"/>
    <property type="match status" value="1"/>
</dbReference>
<dbReference type="InterPro" id="IPR008397">
    <property type="entry name" value="Alginate_lyase_dom"/>
</dbReference>
<proteinExistence type="predicted"/>
<dbReference type="Gene3D" id="1.50.10.100">
    <property type="entry name" value="Chondroitin AC/alginate lyase"/>
    <property type="match status" value="1"/>
</dbReference>
<accession>A0A3B7MLG4</accession>
<evidence type="ECO:0000256" key="3">
    <source>
        <dbReference type="SAM" id="SignalP"/>
    </source>
</evidence>
<dbReference type="SUPFAM" id="SSF48230">
    <property type="entry name" value="Chondroitin AC/alginate lyase"/>
    <property type="match status" value="1"/>
</dbReference>
<dbReference type="InterPro" id="IPR003961">
    <property type="entry name" value="FN3_dom"/>
</dbReference>
<dbReference type="KEGG" id="pseg:D3H65_09210"/>
<evidence type="ECO:0000256" key="1">
    <source>
        <dbReference type="ARBA" id="ARBA00022729"/>
    </source>
</evidence>
<dbReference type="Proteomes" id="UP000263900">
    <property type="component" value="Chromosome"/>
</dbReference>
<dbReference type="InterPro" id="IPR013783">
    <property type="entry name" value="Ig-like_fold"/>
</dbReference>
<evidence type="ECO:0000259" key="4">
    <source>
        <dbReference type="PROSITE" id="PS50853"/>
    </source>
</evidence>
<keyword evidence="6" id="KW-1185">Reference proteome</keyword>
<dbReference type="GO" id="GO:0016829">
    <property type="term" value="F:lyase activity"/>
    <property type="evidence" value="ECO:0007669"/>
    <property type="project" value="UniProtKB-KW"/>
</dbReference>
<dbReference type="SUPFAM" id="SSF49265">
    <property type="entry name" value="Fibronectin type III"/>
    <property type="match status" value="1"/>
</dbReference>
<feature type="chain" id="PRO_5017564269" description="Fibronectin type-III domain-containing protein" evidence="3">
    <location>
        <begin position="29"/>
        <end position="692"/>
    </location>
</feature>
<reference evidence="5 6" key="1">
    <citation type="submission" date="2018-09" db="EMBL/GenBank/DDBJ databases">
        <title>Genome sequencing of strain 6GH32-13.</title>
        <authorList>
            <person name="Weon H.-Y."/>
            <person name="Heo J."/>
            <person name="Kwon S.-W."/>
        </authorList>
    </citation>
    <scope>NUCLEOTIDE SEQUENCE [LARGE SCALE GENOMIC DNA]</scope>
    <source>
        <strain evidence="5 6">5GH32-13</strain>
    </source>
</reference>
<protein>
    <recommendedName>
        <fullName evidence="4">Fibronectin type-III domain-containing protein</fullName>
    </recommendedName>
</protein>
<dbReference type="EMBL" id="CP032157">
    <property type="protein sequence ID" value="AXY74139.1"/>
    <property type="molecule type" value="Genomic_DNA"/>
</dbReference>
<gene>
    <name evidence="5" type="ORF">D3H65_09210</name>
</gene>
<dbReference type="InterPro" id="IPR008929">
    <property type="entry name" value="Chondroitin_lyas"/>
</dbReference>
<dbReference type="InterPro" id="IPR036116">
    <property type="entry name" value="FN3_sf"/>
</dbReference>
<evidence type="ECO:0000256" key="2">
    <source>
        <dbReference type="ARBA" id="ARBA00023239"/>
    </source>
</evidence>
<keyword evidence="1 3" id="KW-0732">Signal</keyword>
<feature type="signal peptide" evidence="3">
    <location>
        <begin position="1"/>
        <end position="28"/>
    </location>
</feature>
<keyword evidence="2" id="KW-0456">Lyase</keyword>
<dbReference type="AlphaFoldDB" id="A0A3B7MLG4"/>
<evidence type="ECO:0000313" key="6">
    <source>
        <dbReference type="Proteomes" id="UP000263900"/>
    </source>
</evidence>